<dbReference type="EMBL" id="LUGG01000003">
    <property type="protein sequence ID" value="OBZ76315.1"/>
    <property type="molecule type" value="Genomic_DNA"/>
</dbReference>
<feature type="signal peptide" evidence="1">
    <location>
        <begin position="1"/>
        <end position="23"/>
    </location>
</feature>
<dbReference type="OMA" id="VGGCQQE"/>
<keyword evidence="1" id="KW-0732">Signal</keyword>
<evidence type="ECO:0000313" key="3">
    <source>
        <dbReference type="Proteomes" id="UP000092993"/>
    </source>
</evidence>
<accession>A0A1C7MHD4</accession>
<organism evidence="2 3">
    <name type="scientific">Grifola frondosa</name>
    <name type="common">Maitake</name>
    <name type="synonym">Polyporus frondosus</name>
    <dbReference type="NCBI Taxonomy" id="5627"/>
    <lineage>
        <taxon>Eukaryota</taxon>
        <taxon>Fungi</taxon>
        <taxon>Dikarya</taxon>
        <taxon>Basidiomycota</taxon>
        <taxon>Agaricomycotina</taxon>
        <taxon>Agaricomycetes</taxon>
        <taxon>Polyporales</taxon>
        <taxon>Grifolaceae</taxon>
        <taxon>Grifola</taxon>
    </lineage>
</organism>
<sequence length="254" mass="26981">MQAFAALRIFLLFGTALFSVVAALPNYSARAQDVPSSDAGAVVNLRIEGANNTIFEGPIFTRGHNVTTVSGGTHHCDGTNLNANLTPGPTCTSALDDASKLARFTWDGTFDPTFDDFFITRIASSAETTTQFWGLLLNFQFTPVGGCQQEVQRGDRVLWAFDAFNKAHFLSLSGPSSVRVGERITLTVTDGMSGTAIEGAQVVETGDGPGASLEELSDANGEVSFTFTSPGTRAFKAGREDSLRSNAVEILVLL</sequence>
<dbReference type="OrthoDB" id="10007757at2759"/>
<proteinExistence type="predicted"/>
<name>A0A1C7MHD4_GRIFR</name>
<keyword evidence="3" id="KW-1185">Reference proteome</keyword>
<evidence type="ECO:0000313" key="2">
    <source>
        <dbReference type="EMBL" id="OBZ76315.1"/>
    </source>
</evidence>
<feature type="chain" id="PRO_5008889132" evidence="1">
    <location>
        <begin position="24"/>
        <end position="254"/>
    </location>
</feature>
<dbReference type="Proteomes" id="UP000092993">
    <property type="component" value="Unassembled WGS sequence"/>
</dbReference>
<evidence type="ECO:0000256" key="1">
    <source>
        <dbReference type="SAM" id="SignalP"/>
    </source>
</evidence>
<dbReference type="AlphaFoldDB" id="A0A1C7MHD4"/>
<reference evidence="2 3" key="1">
    <citation type="submission" date="2016-03" db="EMBL/GenBank/DDBJ databases">
        <title>Whole genome sequencing of Grifola frondosa 9006-11.</title>
        <authorList>
            <person name="Min B."/>
            <person name="Park H."/>
            <person name="Kim J.-G."/>
            <person name="Cho H."/>
            <person name="Oh Y.-L."/>
            <person name="Kong W.-S."/>
            <person name="Choi I.-G."/>
        </authorList>
    </citation>
    <scope>NUCLEOTIDE SEQUENCE [LARGE SCALE GENOMIC DNA]</scope>
    <source>
        <strain evidence="2 3">9006-11</strain>
    </source>
</reference>
<protein>
    <submittedName>
        <fullName evidence="2">Uncharacterized protein</fullName>
    </submittedName>
</protein>
<gene>
    <name evidence="2" type="ORF">A0H81_03183</name>
</gene>
<comment type="caution">
    <text evidence="2">The sequence shown here is derived from an EMBL/GenBank/DDBJ whole genome shotgun (WGS) entry which is preliminary data.</text>
</comment>